<dbReference type="RefSeq" id="WP_221424989.1">
    <property type="nucleotide sequence ID" value="NZ_CP081295.1"/>
</dbReference>
<reference evidence="1 2" key="1">
    <citation type="submission" date="2021-08" db="EMBL/GenBank/DDBJ databases">
        <title>Comparative Genomics Analysis of the Genus Qipengyuania Reveals Extensive Genetic Diversity and Metabolic Versatility, Including the Description of Fifteen Novel Species.</title>
        <authorList>
            <person name="Liu Y."/>
        </authorList>
    </citation>
    <scope>NUCLEOTIDE SEQUENCE [LARGE SCALE GENOMIC DNA]</scope>
    <source>
        <strain evidence="1 2">1NDH13</strain>
    </source>
</reference>
<accession>A0ABX8ZKL7</accession>
<keyword evidence="2" id="KW-1185">Reference proteome</keyword>
<name>A0ABX8ZKL7_9SPHN</name>
<sequence length="109" mass="11911">MVEPTRLSPGANTSARDPLECEELAKHAGDGACREVLLGLCQREQAGEETTVWDIHRMTGLPLHEAFAALRALEYGKIVDILDNPSDPFGATIRLRETGISLLKNRDVA</sequence>
<evidence type="ECO:0000313" key="2">
    <source>
        <dbReference type="Proteomes" id="UP000824281"/>
    </source>
</evidence>
<proteinExistence type="predicted"/>
<organism evidence="1 2">
    <name type="scientific">Qipengyuania aurantiaca</name>
    <dbReference type="NCBI Taxonomy" id="2867233"/>
    <lineage>
        <taxon>Bacteria</taxon>
        <taxon>Pseudomonadati</taxon>
        <taxon>Pseudomonadota</taxon>
        <taxon>Alphaproteobacteria</taxon>
        <taxon>Sphingomonadales</taxon>
        <taxon>Erythrobacteraceae</taxon>
        <taxon>Qipengyuania</taxon>
    </lineage>
</organism>
<protein>
    <recommendedName>
        <fullName evidence="3">DprA winged helix domain-containing protein</fullName>
    </recommendedName>
</protein>
<evidence type="ECO:0008006" key="3">
    <source>
        <dbReference type="Google" id="ProtNLM"/>
    </source>
</evidence>
<gene>
    <name evidence="1" type="ORF">K3148_11930</name>
</gene>
<dbReference type="EMBL" id="CP081295">
    <property type="protein sequence ID" value="QZD89507.1"/>
    <property type="molecule type" value="Genomic_DNA"/>
</dbReference>
<evidence type="ECO:0000313" key="1">
    <source>
        <dbReference type="EMBL" id="QZD89507.1"/>
    </source>
</evidence>
<dbReference type="Proteomes" id="UP000824281">
    <property type="component" value="Chromosome"/>
</dbReference>